<dbReference type="EMBL" id="CP089982">
    <property type="protein sequence ID" value="WXA96414.1"/>
    <property type="molecule type" value="Genomic_DNA"/>
</dbReference>
<evidence type="ECO:0000259" key="2">
    <source>
        <dbReference type="Pfam" id="PF00487"/>
    </source>
</evidence>
<organism evidence="3 4">
    <name type="scientific">Pendulispora brunnea</name>
    <dbReference type="NCBI Taxonomy" id="2905690"/>
    <lineage>
        <taxon>Bacteria</taxon>
        <taxon>Pseudomonadati</taxon>
        <taxon>Myxococcota</taxon>
        <taxon>Myxococcia</taxon>
        <taxon>Myxococcales</taxon>
        <taxon>Sorangiineae</taxon>
        <taxon>Pendulisporaceae</taxon>
        <taxon>Pendulispora</taxon>
    </lineage>
</organism>
<dbReference type="Pfam" id="PF00487">
    <property type="entry name" value="FA_desaturase"/>
    <property type="match status" value="1"/>
</dbReference>
<dbReference type="InterPro" id="IPR005804">
    <property type="entry name" value="FA_desaturase_dom"/>
</dbReference>
<feature type="transmembrane region" description="Helical" evidence="1">
    <location>
        <begin position="23"/>
        <end position="45"/>
    </location>
</feature>
<feature type="transmembrane region" description="Helical" evidence="1">
    <location>
        <begin position="51"/>
        <end position="73"/>
    </location>
</feature>
<dbReference type="InterPro" id="IPR012171">
    <property type="entry name" value="Fatty_acid_desaturase"/>
</dbReference>
<keyword evidence="1" id="KW-0812">Transmembrane</keyword>
<feature type="transmembrane region" description="Helical" evidence="1">
    <location>
        <begin position="212"/>
        <end position="229"/>
    </location>
</feature>
<evidence type="ECO:0000313" key="3">
    <source>
        <dbReference type="EMBL" id="WXA96414.1"/>
    </source>
</evidence>
<accession>A0ABZ2KHM1</accession>
<keyword evidence="1" id="KW-0472">Membrane</keyword>
<name>A0ABZ2KHM1_9BACT</name>
<reference evidence="3 4" key="1">
    <citation type="submission" date="2021-12" db="EMBL/GenBank/DDBJ databases">
        <title>Discovery of the Pendulisporaceae a myxobacterial family with distinct sporulation behavior and unique specialized metabolism.</title>
        <authorList>
            <person name="Garcia R."/>
            <person name="Popoff A."/>
            <person name="Bader C.D."/>
            <person name="Loehr J."/>
            <person name="Walesch S."/>
            <person name="Walt C."/>
            <person name="Boldt J."/>
            <person name="Bunk B."/>
            <person name="Haeckl F.J.F.P.J."/>
            <person name="Gunesch A.P."/>
            <person name="Birkelbach J."/>
            <person name="Nuebel U."/>
            <person name="Pietschmann T."/>
            <person name="Bach T."/>
            <person name="Mueller R."/>
        </authorList>
    </citation>
    <scope>NUCLEOTIDE SEQUENCE [LARGE SCALE GENOMIC DNA]</scope>
    <source>
        <strain evidence="3 4">MSr12523</strain>
    </source>
</reference>
<feature type="domain" description="Fatty acid desaturase" evidence="2">
    <location>
        <begin position="48"/>
        <end position="295"/>
    </location>
</feature>
<evidence type="ECO:0000256" key="1">
    <source>
        <dbReference type="SAM" id="Phobius"/>
    </source>
</evidence>
<dbReference type="PANTHER" id="PTHR19353">
    <property type="entry name" value="FATTY ACID DESATURASE 2"/>
    <property type="match status" value="1"/>
</dbReference>
<feature type="transmembrane region" description="Helical" evidence="1">
    <location>
        <begin position="188"/>
        <end position="206"/>
    </location>
</feature>
<keyword evidence="4" id="KW-1185">Reference proteome</keyword>
<protein>
    <submittedName>
        <fullName evidence="3">Fatty acid desaturase family protein</fullName>
    </submittedName>
</protein>
<dbReference type="Proteomes" id="UP001379533">
    <property type="component" value="Chromosome"/>
</dbReference>
<evidence type="ECO:0000313" key="4">
    <source>
        <dbReference type="Proteomes" id="UP001379533"/>
    </source>
</evidence>
<sequence length="316" mass="35283">MFRAKDVLSNDEIRALTARSDAAGFWAVGSTWAIIALTFAVLARWPHPVTFVLALVVLGGRQLALSILMHEAAHRSLFARRMFNDVLTDWLCARPVWNDVARYRKHHAMHHAHTGTDADPDRSLADPFPVSRRSLARKFARDLVGITAVKRIIGLVLMDLEVLDYTVAANVTRRPRNGRRFIDYAKAGLRNAGGMLLTNAAMAGVLAATGHLWLYSAWVVAYFTTYSLFLRIRSLAEHACTERGDDPFRNTRTTRAGLLARLTVAPCHVNYHIEHHLLVAVPYYRLPKLHRLLRARGAIGEPVPNYTAVLGIVTAP</sequence>
<gene>
    <name evidence="3" type="ORF">LZC95_06125</name>
</gene>
<dbReference type="PANTHER" id="PTHR19353:SF19">
    <property type="entry name" value="DELTA(5) FATTY ACID DESATURASE C-RELATED"/>
    <property type="match status" value="1"/>
</dbReference>
<keyword evidence="1" id="KW-1133">Transmembrane helix</keyword>
<proteinExistence type="predicted"/>
<dbReference type="RefSeq" id="WP_394847030.1">
    <property type="nucleotide sequence ID" value="NZ_CP089982.1"/>
</dbReference>
<dbReference type="CDD" id="cd03510">
    <property type="entry name" value="Rhizobitoxine-FADS-like"/>
    <property type="match status" value="1"/>
</dbReference>